<dbReference type="AlphaFoldDB" id="A0A916Q5T4"/>
<dbReference type="EMBL" id="BLYI01000027">
    <property type="protein sequence ID" value="GFO84934.1"/>
    <property type="molecule type" value="Genomic_DNA"/>
</dbReference>
<evidence type="ECO:0000256" key="1">
    <source>
        <dbReference type="ARBA" id="ARBA00004141"/>
    </source>
</evidence>
<feature type="transmembrane region" description="Helical" evidence="5">
    <location>
        <begin position="20"/>
        <end position="38"/>
    </location>
</feature>
<evidence type="ECO:0000256" key="5">
    <source>
        <dbReference type="SAM" id="Phobius"/>
    </source>
</evidence>
<evidence type="ECO:0000256" key="4">
    <source>
        <dbReference type="ARBA" id="ARBA00023136"/>
    </source>
</evidence>
<reference evidence="7" key="1">
    <citation type="submission" date="2020-06" db="EMBL/GenBank/DDBJ databases">
        <title>Characterization of fructooligosaccharide metabolism and fructooligosaccharide-degrading enzymes in human commensal butyrate producers.</title>
        <authorList>
            <person name="Tanno H."/>
            <person name="Fujii T."/>
            <person name="Hirano K."/>
            <person name="Maeno S."/>
            <person name="Tonozuka T."/>
            <person name="Sakamoto M."/>
            <person name="Ohkuma M."/>
            <person name="Tochio T."/>
            <person name="Endo A."/>
        </authorList>
    </citation>
    <scope>NUCLEOTIDE SEQUENCE</scope>
    <source>
        <strain evidence="7">JCM 17466</strain>
    </source>
</reference>
<evidence type="ECO:0000256" key="3">
    <source>
        <dbReference type="ARBA" id="ARBA00022989"/>
    </source>
</evidence>
<feature type="transmembrane region" description="Helical" evidence="5">
    <location>
        <begin position="166"/>
        <end position="187"/>
    </location>
</feature>
<evidence type="ECO:0000313" key="7">
    <source>
        <dbReference type="EMBL" id="GFO84934.1"/>
    </source>
</evidence>
<keyword evidence="2 5" id="KW-0812">Transmembrane</keyword>
<feature type="transmembrane region" description="Helical" evidence="5">
    <location>
        <begin position="103"/>
        <end position="123"/>
    </location>
</feature>
<gene>
    <name evidence="7" type="ORF">ANBU17_12810</name>
</gene>
<feature type="transmembrane region" description="Helical" evidence="5">
    <location>
        <begin position="135"/>
        <end position="159"/>
    </location>
</feature>
<evidence type="ECO:0000259" key="6">
    <source>
        <dbReference type="Pfam" id="PF12698"/>
    </source>
</evidence>
<dbReference type="GO" id="GO:0140359">
    <property type="term" value="F:ABC-type transporter activity"/>
    <property type="evidence" value="ECO:0007669"/>
    <property type="project" value="InterPro"/>
</dbReference>
<comment type="caution">
    <text evidence="7">The sequence shown here is derived from an EMBL/GenBank/DDBJ whole genome shotgun (WGS) entry which is preliminary data.</text>
</comment>
<evidence type="ECO:0000313" key="8">
    <source>
        <dbReference type="Proteomes" id="UP000613208"/>
    </source>
</evidence>
<dbReference type="Proteomes" id="UP000613208">
    <property type="component" value="Unassembled WGS sequence"/>
</dbReference>
<evidence type="ECO:0000256" key="2">
    <source>
        <dbReference type="ARBA" id="ARBA00022692"/>
    </source>
</evidence>
<dbReference type="RefSeq" id="WP_201310645.1">
    <property type="nucleotide sequence ID" value="NZ_BLYI01000027.1"/>
</dbReference>
<dbReference type="Pfam" id="PF12698">
    <property type="entry name" value="ABC2_membrane_3"/>
    <property type="match status" value="1"/>
</dbReference>
<organism evidence="7 8">
    <name type="scientific">Anaerostipes butyraticus</name>
    <dbReference type="NCBI Taxonomy" id="645466"/>
    <lineage>
        <taxon>Bacteria</taxon>
        <taxon>Bacillati</taxon>
        <taxon>Bacillota</taxon>
        <taxon>Clostridia</taxon>
        <taxon>Lachnospirales</taxon>
        <taxon>Lachnospiraceae</taxon>
        <taxon>Anaerostipes</taxon>
    </lineage>
</organism>
<dbReference type="InterPro" id="IPR013525">
    <property type="entry name" value="ABC2_TM"/>
</dbReference>
<sequence length="248" mass="27218">MTIHMNKVAAIAQVKTKAFMGKNCIIMPLFAIGFTFIMRLLYHNMDMGSDAPMEMLDAYVLSMGLVMNLSMTGVYCPCLLLAEEKEKNTLRVLMTSSVNGLEFFLGSILPVFVISVIINFLLMPISGFMITGSSLAVFSAVSILSSLTSCIIGMLLGIFAKNQVSAGTLITPVALILMLIPMFADMIDELSNVSRFLFTGILMDMVSDISKNADKIIKPESIAILIAEVVVSIVLFIFFYRKNGFEKD</sequence>
<keyword evidence="3 5" id="KW-1133">Transmembrane helix</keyword>
<protein>
    <submittedName>
        <fullName evidence="7">ABC transporter permease</fullName>
    </submittedName>
</protein>
<feature type="transmembrane region" description="Helical" evidence="5">
    <location>
        <begin position="58"/>
        <end position="82"/>
    </location>
</feature>
<feature type="domain" description="ABC-2 type transporter transmembrane" evidence="6">
    <location>
        <begin position="60"/>
        <end position="237"/>
    </location>
</feature>
<feature type="transmembrane region" description="Helical" evidence="5">
    <location>
        <begin position="222"/>
        <end position="240"/>
    </location>
</feature>
<comment type="subcellular location">
    <subcellularLocation>
        <location evidence="1">Membrane</location>
        <topology evidence="1">Multi-pass membrane protein</topology>
    </subcellularLocation>
</comment>
<keyword evidence="4 5" id="KW-0472">Membrane</keyword>
<proteinExistence type="predicted"/>
<dbReference type="GO" id="GO:0016020">
    <property type="term" value="C:membrane"/>
    <property type="evidence" value="ECO:0007669"/>
    <property type="project" value="UniProtKB-SubCell"/>
</dbReference>
<keyword evidence="8" id="KW-1185">Reference proteome</keyword>
<name>A0A916Q5T4_9FIRM</name>
<accession>A0A916Q5T4</accession>